<keyword evidence="20" id="KW-1185">Reference proteome</keyword>
<dbReference type="PROSITE" id="PS00616">
    <property type="entry name" value="HIS_ACID_PHOSPHAT_1"/>
    <property type="match status" value="1"/>
</dbReference>
<dbReference type="RefSeq" id="XP_040764278.1">
    <property type="nucleotide sequence ID" value="XM_040905702.1"/>
</dbReference>
<dbReference type="AlphaFoldDB" id="A0A165E9N4"/>
<dbReference type="GO" id="GO:0016158">
    <property type="term" value="F:inositol hexakisphosphate 3-phosphatase activity"/>
    <property type="evidence" value="ECO:0007669"/>
    <property type="project" value="UniProtKB-EC"/>
</dbReference>
<dbReference type="GO" id="GO:0003993">
    <property type="term" value="F:acid phosphatase activity"/>
    <property type="evidence" value="ECO:0007669"/>
    <property type="project" value="TreeGrafter"/>
</dbReference>
<keyword evidence="18" id="KW-0472">Membrane</keyword>
<dbReference type="Proteomes" id="UP000076871">
    <property type="component" value="Unassembled WGS sequence"/>
</dbReference>
<dbReference type="EMBL" id="KV427624">
    <property type="protein sequence ID" value="KZT06538.1"/>
    <property type="molecule type" value="Genomic_DNA"/>
</dbReference>
<evidence type="ECO:0000256" key="7">
    <source>
        <dbReference type="ARBA" id="ARBA00041857"/>
    </source>
</evidence>
<evidence type="ECO:0000256" key="1">
    <source>
        <dbReference type="ARBA" id="ARBA00004613"/>
    </source>
</evidence>
<keyword evidence="18" id="KW-0812">Transmembrane</keyword>
<dbReference type="CDD" id="cd07061">
    <property type="entry name" value="HP_HAP_like"/>
    <property type="match status" value="1"/>
</dbReference>
<feature type="disulfide bond" evidence="17">
    <location>
        <begin position="495"/>
        <end position="503"/>
    </location>
</feature>
<name>A0A165E9N4_9APHY</name>
<dbReference type="GO" id="GO:0005576">
    <property type="term" value="C:extracellular region"/>
    <property type="evidence" value="ECO:0007669"/>
    <property type="project" value="UniProtKB-SubCell"/>
</dbReference>
<dbReference type="PIRSF" id="PIRSF000894">
    <property type="entry name" value="Acid_phosphatase"/>
    <property type="match status" value="1"/>
</dbReference>
<dbReference type="InParanoid" id="A0A165E9N4"/>
<dbReference type="PANTHER" id="PTHR20963">
    <property type="entry name" value="MULTIPLE INOSITOL POLYPHOSPHATE PHOSPHATASE-RELATED"/>
    <property type="match status" value="1"/>
</dbReference>
<organism evidence="19 20">
    <name type="scientific">Laetiporus sulphureus 93-53</name>
    <dbReference type="NCBI Taxonomy" id="1314785"/>
    <lineage>
        <taxon>Eukaryota</taxon>
        <taxon>Fungi</taxon>
        <taxon>Dikarya</taxon>
        <taxon>Basidiomycota</taxon>
        <taxon>Agaricomycotina</taxon>
        <taxon>Agaricomycetes</taxon>
        <taxon>Polyporales</taxon>
        <taxon>Laetiporus</taxon>
    </lineage>
</organism>
<evidence type="ECO:0000256" key="6">
    <source>
        <dbReference type="ARBA" id="ARBA00023180"/>
    </source>
</evidence>
<comment type="catalytic activity">
    <reaction evidence="12">
        <text>1D-myo-inositol 1,2,4,5,6-pentakisphosphate + H2O = 1D-myo-inositol 1,2,5,6-tetrakisphosphate + phosphate</text>
        <dbReference type="Rhea" id="RHEA:77115"/>
        <dbReference type="ChEBI" id="CHEBI:15377"/>
        <dbReference type="ChEBI" id="CHEBI:43474"/>
        <dbReference type="ChEBI" id="CHEBI:57798"/>
        <dbReference type="ChEBI" id="CHEBI:195535"/>
    </reaction>
    <physiologicalReaction direction="left-to-right" evidence="12">
        <dbReference type="Rhea" id="RHEA:77116"/>
    </physiologicalReaction>
</comment>
<comment type="catalytic activity">
    <reaction evidence="10">
        <text>1D-myo-inositol 1,2-bisphosphate + H2O = 1D-myo-inositol 2-phosphate + phosphate</text>
        <dbReference type="Rhea" id="RHEA:77135"/>
        <dbReference type="ChEBI" id="CHEBI:15377"/>
        <dbReference type="ChEBI" id="CHEBI:43474"/>
        <dbReference type="ChEBI" id="CHEBI:84142"/>
        <dbReference type="ChEBI" id="CHEBI:195539"/>
    </reaction>
    <physiologicalReaction direction="left-to-right" evidence="10">
        <dbReference type="Rhea" id="RHEA:77136"/>
    </physiologicalReaction>
</comment>
<keyword evidence="5 17" id="KW-1015">Disulfide bond</keyword>
<evidence type="ECO:0000256" key="10">
    <source>
        <dbReference type="ARBA" id="ARBA00043675"/>
    </source>
</evidence>
<evidence type="ECO:0000256" key="13">
    <source>
        <dbReference type="ARBA" id="ARBA00043788"/>
    </source>
</evidence>
<dbReference type="SUPFAM" id="SSF53254">
    <property type="entry name" value="Phosphoglycerate mutase-like"/>
    <property type="match status" value="1"/>
</dbReference>
<comment type="subcellular location">
    <subcellularLocation>
        <location evidence="1">Secreted</location>
    </subcellularLocation>
</comment>
<protein>
    <recommendedName>
        <fullName evidence="14">Phytase A</fullName>
    </recommendedName>
    <alternativeName>
        <fullName evidence="15">Histidine acid phosphatase phyA</fullName>
    </alternativeName>
    <alternativeName>
        <fullName evidence="8">Myo-inositol hexakisphosphate phosphohydrolase A</fullName>
    </alternativeName>
    <alternativeName>
        <fullName evidence="7">Myo-inositol-hexaphosphate 3-phosphohydrolase A</fullName>
    </alternativeName>
</protein>
<dbReference type="PROSITE" id="PS00778">
    <property type="entry name" value="HIS_ACID_PHOSPHAT_2"/>
    <property type="match status" value="1"/>
</dbReference>
<evidence type="ECO:0000256" key="5">
    <source>
        <dbReference type="ARBA" id="ARBA00023157"/>
    </source>
</evidence>
<sequence>MFLPKRISPGSLLLPGELSTNVDVHYSRNFEKPELFNGRPGSYKGPILPPPNGVDAASYPSSTPRSCKMATLFLILLVFCTYMTLVASRPGFGEKIGLRMRVVAAAGVFGNGSKSWAQYTPYYAVEAYAAPPDECEITQVNILQRHGARYPTKSSTKAIETALAKVQAIPVSDYTDPQLEFIADFDYDLGEDDLVAYGAQESYDAGEEAFTRYVALVSADELPFVRASSKSRVVQSATNWTAGFAAASNGVYAPLLNVIISESGNDTLDDSDCPAAADTSDDAQTAAWIATYAPNITTILNAGAPGADLDDDDTQALISLCPFESVANEQRSEWCDLFEWVGDQIIGQGGESVWAGYEYWGDLDKYYNTGYGATLGPVQGVGWINELLARLTDTPVNDSTSTNTTLDSNPATFPLNRTIYADFTHDNLMIAVYSAMGLFAQPAPLDDTLPDPTRTWRASELVPFASRMVVERLSCGGEAYVRVLVNQAVQDLSFCGADGDGLCTLDAFVESQAYASSGGDGQWALCFE</sequence>
<evidence type="ECO:0000256" key="2">
    <source>
        <dbReference type="ARBA" id="ARBA00011245"/>
    </source>
</evidence>
<keyword evidence="6" id="KW-0325">Glycoprotein</keyword>
<evidence type="ECO:0000256" key="8">
    <source>
        <dbReference type="ARBA" id="ARBA00042300"/>
    </source>
</evidence>
<evidence type="ECO:0000256" key="18">
    <source>
        <dbReference type="SAM" id="Phobius"/>
    </source>
</evidence>
<evidence type="ECO:0000256" key="17">
    <source>
        <dbReference type="PIRSR" id="PIRSR000894-2"/>
    </source>
</evidence>
<dbReference type="InterPro" id="IPR033379">
    <property type="entry name" value="Acid_Pase_AS"/>
</dbReference>
<dbReference type="InterPro" id="IPR016274">
    <property type="entry name" value="Histidine_acid_Pase_euk"/>
</dbReference>
<dbReference type="GeneID" id="63822732"/>
<evidence type="ECO:0000313" key="19">
    <source>
        <dbReference type="EMBL" id="KZT06538.1"/>
    </source>
</evidence>
<dbReference type="InterPro" id="IPR000560">
    <property type="entry name" value="His_Pase_clade-2"/>
</dbReference>
<keyword evidence="3" id="KW-0964">Secreted</keyword>
<dbReference type="OrthoDB" id="6509975at2759"/>
<reference evidence="19 20" key="1">
    <citation type="journal article" date="2016" name="Mol. Biol. Evol.">
        <title>Comparative Genomics of Early-Diverging Mushroom-Forming Fungi Provides Insights into the Origins of Lignocellulose Decay Capabilities.</title>
        <authorList>
            <person name="Nagy L.G."/>
            <person name="Riley R."/>
            <person name="Tritt A."/>
            <person name="Adam C."/>
            <person name="Daum C."/>
            <person name="Floudas D."/>
            <person name="Sun H."/>
            <person name="Yadav J.S."/>
            <person name="Pangilinan J."/>
            <person name="Larsson K.H."/>
            <person name="Matsuura K."/>
            <person name="Barry K."/>
            <person name="Labutti K."/>
            <person name="Kuo R."/>
            <person name="Ohm R.A."/>
            <person name="Bhattacharya S.S."/>
            <person name="Shirouzu T."/>
            <person name="Yoshinaga Y."/>
            <person name="Martin F.M."/>
            <person name="Grigoriev I.V."/>
            <person name="Hibbett D.S."/>
        </authorList>
    </citation>
    <scope>NUCLEOTIDE SEQUENCE [LARGE SCALE GENOMIC DNA]</scope>
    <source>
        <strain evidence="19 20">93-53</strain>
    </source>
</reference>
<evidence type="ECO:0000256" key="12">
    <source>
        <dbReference type="ARBA" id="ARBA00043748"/>
    </source>
</evidence>
<evidence type="ECO:0000256" key="16">
    <source>
        <dbReference type="PIRSR" id="PIRSR000894-1"/>
    </source>
</evidence>
<dbReference type="PANTHER" id="PTHR20963:SF24">
    <property type="entry name" value="3-PHYTASE B"/>
    <property type="match status" value="1"/>
</dbReference>
<feature type="active site" description="Proton donor" evidence="16">
    <location>
        <position position="426"/>
    </location>
</feature>
<evidence type="ECO:0000256" key="3">
    <source>
        <dbReference type="ARBA" id="ARBA00022525"/>
    </source>
</evidence>
<proteinExistence type="predicted"/>
<accession>A0A165E9N4</accession>
<feature type="transmembrane region" description="Helical" evidence="18">
    <location>
        <begin position="69"/>
        <end position="92"/>
    </location>
</feature>
<dbReference type="Pfam" id="PF00328">
    <property type="entry name" value="His_Phos_2"/>
    <property type="match status" value="1"/>
</dbReference>
<gene>
    <name evidence="19" type="ORF">LAESUDRAFT_679559</name>
</gene>
<evidence type="ECO:0000256" key="4">
    <source>
        <dbReference type="ARBA" id="ARBA00022801"/>
    </source>
</evidence>
<comment type="catalytic activity">
    <reaction evidence="11">
        <text>1D-myo-inositol 1,2,6-trisphosphate + H2O = 1D-myo-inositol 1,2-bisphosphate + phosphate</text>
        <dbReference type="Rhea" id="RHEA:77131"/>
        <dbReference type="ChEBI" id="CHEBI:15377"/>
        <dbReference type="ChEBI" id="CHEBI:43474"/>
        <dbReference type="ChEBI" id="CHEBI:195537"/>
        <dbReference type="ChEBI" id="CHEBI:195539"/>
    </reaction>
    <physiologicalReaction direction="left-to-right" evidence="11">
        <dbReference type="Rhea" id="RHEA:77132"/>
    </physiologicalReaction>
</comment>
<evidence type="ECO:0000256" key="9">
    <source>
        <dbReference type="ARBA" id="ARBA00043670"/>
    </source>
</evidence>
<evidence type="ECO:0000256" key="14">
    <source>
        <dbReference type="ARBA" id="ARBA00044106"/>
    </source>
</evidence>
<feature type="disulfide bond" evidence="17">
    <location>
        <begin position="135"/>
        <end position="475"/>
    </location>
</feature>
<feature type="disulfide bond" evidence="17">
    <location>
        <begin position="321"/>
        <end position="335"/>
    </location>
</feature>
<evidence type="ECO:0000256" key="11">
    <source>
        <dbReference type="ARBA" id="ARBA00043721"/>
    </source>
</evidence>
<comment type="catalytic activity">
    <reaction evidence="13">
        <text>1D-myo-inositol hexakisphosphate + H2O = 1D-myo-inositol 1,2,4,5,6-pentakisphosphate + phosphate</text>
        <dbReference type="Rhea" id="RHEA:16989"/>
        <dbReference type="ChEBI" id="CHEBI:15377"/>
        <dbReference type="ChEBI" id="CHEBI:43474"/>
        <dbReference type="ChEBI" id="CHEBI:57798"/>
        <dbReference type="ChEBI" id="CHEBI:58130"/>
        <dbReference type="EC" id="3.1.3.8"/>
    </reaction>
    <physiologicalReaction direction="left-to-right" evidence="13">
        <dbReference type="Rhea" id="RHEA:16990"/>
    </physiologicalReaction>
</comment>
<evidence type="ECO:0000256" key="15">
    <source>
        <dbReference type="ARBA" id="ARBA00044262"/>
    </source>
</evidence>
<comment type="catalytic activity">
    <reaction evidence="9">
        <text>1D-myo-inositol 1,2,5,6-tetrakisphosphate + H2O = 1D-myo-inositol 1,2,6-trisphosphate + phosphate</text>
        <dbReference type="Rhea" id="RHEA:77119"/>
        <dbReference type="ChEBI" id="CHEBI:15377"/>
        <dbReference type="ChEBI" id="CHEBI:43474"/>
        <dbReference type="ChEBI" id="CHEBI:195535"/>
        <dbReference type="ChEBI" id="CHEBI:195537"/>
    </reaction>
    <physiologicalReaction direction="left-to-right" evidence="9">
        <dbReference type="Rhea" id="RHEA:77120"/>
    </physiologicalReaction>
</comment>
<feature type="active site" description="Nucleophile" evidence="16">
    <location>
        <position position="146"/>
    </location>
</feature>
<dbReference type="Gene3D" id="3.40.50.1240">
    <property type="entry name" value="Phosphoglycerate mutase-like"/>
    <property type="match status" value="1"/>
</dbReference>
<dbReference type="STRING" id="1314785.A0A165E9N4"/>
<keyword evidence="18" id="KW-1133">Transmembrane helix</keyword>
<keyword evidence="4" id="KW-0378">Hydrolase</keyword>
<evidence type="ECO:0000313" key="20">
    <source>
        <dbReference type="Proteomes" id="UP000076871"/>
    </source>
</evidence>
<dbReference type="InterPro" id="IPR029033">
    <property type="entry name" value="His_PPase_superfam"/>
</dbReference>
<comment type="subunit">
    <text evidence="2">Monomer.</text>
</comment>